<keyword evidence="2" id="KW-1185">Reference proteome</keyword>
<dbReference type="OrthoDB" id="1750780at2759"/>
<gene>
    <name evidence="1" type="ORF">H5410_051818</name>
</gene>
<proteinExistence type="predicted"/>
<dbReference type="AlphaFoldDB" id="A0A9J5X0J2"/>
<dbReference type="EMBL" id="JACXVP010000010">
    <property type="protein sequence ID" value="KAG5581191.1"/>
    <property type="molecule type" value="Genomic_DNA"/>
</dbReference>
<protein>
    <submittedName>
        <fullName evidence="1">Uncharacterized protein</fullName>
    </submittedName>
</protein>
<organism evidence="1 2">
    <name type="scientific">Solanum commersonii</name>
    <name type="common">Commerson's wild potato</name>
    <name type="synonym">Commerson's nightshade</name>
    <dbReference type="NCBI Taxonomy" id="4109"/>
    <lineage>
        <taxon>Eukaryota</taxon>
        <taxon>Viridiplantae</taxon>
        <taxon>Streptophyta</taxon>
        <taxon>Embryophyta</taxon>
        <taxon>Tracheophyta</taxon>
        <taxon>Spermatophyta</taxon>
        <taxon>Magnoliopsida</taxon>
        <taxon>eudicotyledons</taxon>
        <taxon>Gunneridae</taxon>
        <taxon>Pentapetalae</taxon>
        <taxon>asterids</taxon>
        <taxon>lamiids</taxon>
        <taxon>Solanales</taxon>
        <taxon>Solanaceae</taxon>
        <taxon>Solanoideae</taxon>
        <taxon>Solaneae</taxon>
        <taxon>Solanum</taxon>
    </lineage>
</organism>
<sequence length="310" mass="34978">MISTQKELNSLEELTAEETFIEPINETIPNEWKSEPHYPKKFIIGDLNEGMKTRASRRNEAKYVDEKVDFWNSSHEIIFHSFKDKTLVHGKVVDLDLLSLLDCPIKPFYEFQGWVNIFSIPMEVYEPLIRIFYANLRSPKAGEIEYLAKRELVVDPSDPLHSHLGPKNLSFETGIIAHIIATTLLPRARSYSTLSLCDTLLTYCIVSRVIIHLSSFILSAMADVISDPSSLPFGMLITRILESHFLYLGISLLLLSNNATILEPFLAWDTLSIKSKPSSSTAVSSPKLNAALKKLSDMDANLDTLTIYVT</sequence>
<comment type="caution">
    <text evidence="1">The sequence shown here is derived from an EMBL/GenBank/DDBJ whole genome shotgun (WGS) entry which is preliminary data.</text>
</comment>
<accession>A0A9J5X0J2</accession>
<reference evidence="1 2" key="1">
    <citation type="submission" date="2020-09" db="EMBL/GenBank/DDBJ databases">
        <title>De no assembly of potato wild relative species, Solanum commersonii.</title>
        <authorList>
            <person name="Cho K."/>
        </authorList>
    </citation>
    <scope>NUCLEOTIDE SEQUENCE [LARGE SCALE GENOMIC DNA]</scope>
    <source>
        <strain evidence="1">LZ3.2</strain>
        <tissue evidence="1">Leaf</tissue>
    </source>
</reference>
<name>A0A9J5X0J2_SOLCO</name>
<dbReference type="Proteomes" id="UP000824120">
    <property type="component" value="Chromosome 10"/>
</dbReference>
<evidence type="ECO:0000313" key="2">
    <source>
        <dbReference type="Proteomes" id="UP000824120"/>
    </source>
</evidence>
<evidence type="ECO:0000313" key="1">
    <source>
        <dbReference type="EMBL" id="KAG5581191.1"/>
    </source>
</evidence>